<evidence type="ECO:0000313" key="2">
    <source>
        <dbReference type="EMBL" id="KAF9755087.1"/>
    </source>
</evidence>
<evidence type="ECO:0000256" key="1">
    <source>
        <dbReference type="SAM" id="MobiDB-lite"/>
    </source>
</evidence>
<feature type="compositionally biased region" description="Basic and acidic residues" evidence="1">
    <location>
        <begin position="43"/>
        <end position="59"/>
    </location>
</feature>
<dbReference type="AlphaFoldDB" id="A0A8H7TSD0"/>
<protein>
    <submittedName>
        <fullName evidence="2">Uncharacterized protein</fullName>
    </submittedName>
</protein>
<reference evidence="2" key="1">
    <citation type="submission" date="2020-10" db="EMBL/GenBank/DDBJ databases">
        <title>High-Quality Genome Resource of Clonostachys rosea strain S41 by Oxford Nanopore Long-Read Sequencing.</title>
        <authorList>
            <person name="Wang H."/>
        </authorList>
    </citation>
    <scope>NUCLEOTIDE SEQUENCE</scope>
    <source>
        <strain evidence="2">S41</strain>
    </source>
</reference>
<dbReference type="Proteomes" id="UP000616885">
    <property type="component" value="Unassembled WGS sequence"/>
</dbReference>
<dbReference type="EMBL" id="JADCTT010000003">
    <property type="protein sequence ID" value="KAF9755087.1"/>
    <property type="molecule type" value="Genomic_DNA"/>
</dbReference>
<sequence length="155" mass="17186">MGWRYTGHDRGFDITAGCRAQNGVSVPVSGVESHRGHWCRRARPPDHEPLGLERHEKPRGNKTCAAVMAAQGQVAGDQFSPRWARAEGVPPQGRRCGDCEVGLRGLCKAADRKKLSEGRRIRAEMEHVQGEDALAQGKKEEVFKTEFAVKQEEVE</sequence>
<proteinExistence type="predicted"/>
<accession>A0A8H7TSD0</accession>
<organism evidence="2 3">
    <name type="scientific">Bionectria ochroleuca</name>
    <name type="common">Gliocladium roseum</name>
    <dbReference type="NCBI Taxonomy" id="29856"/>
    <lineage>
        <taxon>Eukaryota</taxon>
        <taxon>Fungi</taxon>
        <taxon>Dikarya</taxon>
        <taxon>Ascomycota</taxon>
        <taxon>Pezizomycotina</taxon>
        <taxon>Sordariomycetes</taxon>
        <taxon>Hypocreomycetidae</taxon>
        <taxon>Hypocreales</taxon>
        <taxon>Bionectriaceae</taxon>
        <taxon>Clonostachys</taxon>
    </lineage>
</organism>
<feature type="region of interest" description="Disordered" evidence="1">
    <location>
        <begin position="40"/>
        <end position="59"/>
    </location>
</feature>
<name>A0A8H7TSD0_BIOOC</name>
<comment type="caution">
    <text evidence="2">The sequence shown here is derived from an EMBL/GenBank/DDBJ whole genome shotgun (WGS) entry which is preliminary data.</text>
</comment>
<evidence type="ECO:0000313" key="3">
    <source>
        <dbReference type="Proteomes" id="UP000616885"/>
    </source>
</evidence>
<gene>
    <name evidence="2" type="ORF">IM811_010528</name>
</gene>